<feature type="domain" description="DUF7780" evidence="3">
    <location>
        <begin position="115"/>
        <end position="238"/>
    </location>
</feature>
<feature type="transmembrane region" description="Helical" evidence="2">
    <location>
        <begin position="65"/>
        <end position="85"/>
    </location>
</feature>
<dbReference type="PANTHER" id="PTHR34960:SF1">
    <property type="entry name" value="EMB|CAB68146.1-RELATED"/>
    <property type="match status" value="1"/>
</dbReference>
<proteinExistence type="predicted"/>
<keyword evidence="5" id="KW-1185">Reference proteome</keyword>
<keyword evidence="2" id="KW-1133">Transmembrane helix</keyword>
<sequence>MGLVSSAKETKSSGRGMGFLFVFFPDHNNNDDSPSPSSPATSTSTSTTLFRSRSSRLLLSKAQSTISICILLLLLTLFLFTLSTFEPSSGFPAVSPRRFLLNREFTGPRRPPDRFALQGMGTLFLRGTRSMHDLLVAHVASDTTERDLRLFVRLLHRSGVTSRSDVVLLFDSRRFNVLIEEENNSFTKLVNLYRNSNRTDSVLGFGFNLSRFTKNQSKKETSEPLWGKKTHRDNNETELTHGSPNPQSQSASSSSSPSSSSLSPPSNLPPASPPSLPVDSSSTANSPDPAVPDRFALQGMGTLFLRGTRSMHDLLVAHVASDTTERDLRLFVRLLHRSGVTSRSDVVLLFDSRRFNVLIEEENNSFTKLVNLYRNSNRTDSVLGFGFNLSRFTKNQSKKETSEPLWGKKTHRDNNETELTHGSVVGFDVAELDPENSLSGFMDHVPLTLRRWACYPMLLGRVRRNFKHVMLVDAKSSLFLGDPFTRIRNRSPESVLFFSKHNSNNKINPAVIIGGAKGIRRLSSAMHTEIARATMQQQQQQHRRKSSVSESGVVSQLVGNVHMTKGFEVVGPSEVIAEASSLAELRTRNSASSLKSRDIIQRGNSNHFDITATIMKRICSSELDSSVYSYC</sequence>
<organism evidence="4 5">
    <name type="scientific">Brassica carinata</name>
    <name type="common">Ethiopian mustard</name>
    <name type="synonym">Abyssinian cabbage</name>
    <dbReference type="NCBI Taxonomy" id="52824"/>
    <lineage>
        <taxon>Eukaryota</taxon>
        <taxon>Viridiplantae</taxon>
        <taxon>Streptophyta</taxon>
        <taxon>Embryophyta</taxon>
        <taxon>Tracheophyta</taxon>
        <taxon>Spermatophyta</taxon>
        <taxon>Magnoliopsida</taxon>
        <taxon>eudicotyledons</taxon>
        <taxon>Gunneridae</taxon>
        <taxon>Pentapetalae</taxon>
        <taxon>rosids</taxon>
        <taxon>malvids</taxon>
        <taxon>Brassicales</taxon>
        <taxon>Brassicaceae</taxon>
        <taxon>Brassiceae</taxon>
        <taxon>Brassica</taxon>
    </lineage>
</organism>
<dbReference type="PANTHER" id="PTHR34960">
    <property type="entry name" value="EMB|CAB68146.1-RELATED"/>
    <property type="match status" value="1"/>
</dbReference>
<feature type="domain" description="DUF7780" evidence="3">
    <location>
        <begin position="295"/>
        <end position="574"/>
    </location>
</feature>
<feature type="region of interest" description="Disordered" evidence="1">
    <location>
        <begin position="216"/>
        <end position="293"/>
    </location>
</feature>
<evidence type="ECO:0000256" key="2">
    <source>
        <dbReference type="SAM" id="Phobius"/>
    </source>
</evidence>
<comment type="caution">
    <text evidence="4">The sequence shown here is derived from an EMBL/GenBank/DDBJ whole genome shotgun (WGS) entry which is preliminary data.</text>
</comment>
<evidence type="ECO:0000313" key="4">
    <source>
        <dbReference type="EMBL" id="KAG2325589.1"/>
    </source>
</evidence>
<accession>A0A8X7W7V3</accession>
<evidence type="ECO:0000313" key="5">
    <source>
        <dbReference type="Proteomes" id="UP000886595"/>
    </source>
</evidence>
<gene>
    <name evidence="4" type="ORF">Bca52824_008317</name>
</gene>
<protein>
    <recommendedName>
        <fullName evidence="3">DUF7780 domain-containing protein</fullName>
    </recommendedName>
</protein>
<dbReference type="EMBL" id="JAAMPC010000002">
    <property type="protein sequence ID" value="KAG2325589.1"/>
    <property type="molecule type" value="Genomic_DNA"/>
</dbReference>
<reference evidence="4 5" key="1">
    <citation type="submission" date="2020-02" db="EMBL/GenBank/DDBJ databases">
        <authorList>
            <person name="Ma Q."/>
            <person name="Huang Y."/>
            <person name="Song X."/>
            <person name="Pei D."/>
        </authorList>
    </citation>
    <scope>NUCLEOTIDE SEQUENCE [LARGE SCALE GENOMIC DNA]</scope>
    <source>
        <strain evidence="4">Sxm20200214</strain>
        <tissue evidence="4">Leaf</tissue>
    </source>
</reference>
<dbReference type="Pfam" id="PF25002">
    <property type="entry name" value="DUF7780"/>
    <property type="match status" value="2"/>
</dbReference>
<dbReference type="Proteomes" id="UP000886595">
    <property type="component" value="Unassembled WGS sequence"/>
</dbReference>
<dbReference type="OrthoDB" id="1921707at2759"/>
<evidence type="ECO:0000259" key="3">
    <source>
        <dbReference type="Pfam" id="PF25002"/>
    </source>
</evidence>
<keyword evidence="2" id="KW-0812">Transmembrane</keyword>
<feature type="compositionally biased region" description="Low complexity" evidence="1">
    <location>
        <begin position="243"/>
        <end position="265"/>
    </location>
</feature>
<feature type="compositionally biased region" description="Pro residues" evidence="1">
    <location>
        <begin position="266"/>
        <end position="276"/>
    </location>
</feature>
<evidence type="ECO:0000256" key="1">
    <source>
        <dbReference type="SAM" id="MobiDB-lite"/>
    </source>
</evidence>
<name>A0A8X7W7V3_BRACI</name>
<dbReference type="AlphaFoldDB" id="A0A8X7W7V3"/>
<keyword evidence="2" id="KW-0472">Membrane</keyword>
<dbReference type="InterPro" id="IPR056682">
    <property type="entry name" value="DUF7780"/>
</dbReference>